<dbReference type="AlphaFoldDB" id="A0A9D4PYS9"/>
<feature type="region of interest" description="Disordered" evidence="1">
    <location>
        <begin position="1"/>
        <end position="21"/>
    </location>
</feature>
<sequence length="192" mass="21260">MVTKKLRKATEQGCNRTEETAPQCSLSTSLRASPVSQRSVTSAMSIAAAQACAQADTIRARVAFSRREAAMRLERAKIDAELEILHQEREVGAAEAQANAWEAAAEQDGRQRSRLMPSSDQTLRTVSYVTEEEHLNVRRFQSPQPPVDSMTSRKENDSVLSGAAVAHKSPTGLHVIQLHLFMMQRLMVQAWS</sequence>
<dbReference type="VEuPathDB" id="VectorBase:RSAN_030550"/>
<evidence type="ECO:0000313" key="3">
    <source>
        <dbReference type="Proteomes" id="UP000821837"/>
    </source>
</evidence>
<organism evidence="2 3">
    <name type="scientific">Rhipicephalus sanguineus</name>
    <name type="common">Brown dog tick</name>
    <name type="synonym">Ixodes sanguineus</name>
    <dbReference type="NCBI Taxonomy" id="34632"/>
    <lineage>
        <taxon>Eukaryota</taxon>
        <taxon>Metazoa</taxon>
        <taxon>Ecdysozoa</taxon>
        <taxon>Arthropoda</taxon>
        <taxon>Chelicerata</taxon>
        <taxon>Arachnida</taxon>
        <taxon>Acari</taxon>
        <taxon>Parasitiformes</taxon>
        <taxon>Ixodida</taxon>
        <taxon>Ixodoidea</taxon>
        <taxon>Ixodidae</taxon>
        <taxon>Rhipicephalinae</taxon>
        <taxon>Rhipicephalus</taxon>
        <taxon>Rhipicephalus</taxon>
    </lineage>
</organism>
<comment type="caution">
    <text evidence="2">The sequence shown here is derived from an EMBL/GenBank/DDBJ whole genome shotgun (WGS) entry which is preliminary data.</text>
</comment>
<evidence type="ECO:0000256" key="1">
    <source>
        <dbReference type="SAM" id="MobiDB-lite"/>
    </source>
</evidence>
<proteinExistence type="predicted"/>
<dbReference type="Proteomes" id="UP000821837">
    <property type="component" value="Unassembled WGS sequence"/>
</dbReference>
<reference evidence="2" key="1">
    <citation type="journal article" date="2020" name="Cell">
        <title>Large-Scale Comparative Analyses of Tick Genomes Elucidate Their Genetic Diversity and Vector Capacities.</title>
        <authorList>
            <consortium name="Tick Genome and Microbiome Consortium (TIGMIC)"/>
            <person name="Jia N."/>
            <person name="Wang J."/>
            <person name="Shi W."/>
            <person name="Du L."/>
            <person name="Sun Y."/>
            <person name="Zhan W."/>
            <person name="Jiang J.F."/>
            <person name="Wang Q."/>
            <person name="Zhang B."/>
            <person name="Ji P."/>
            <person name="Bell-Sakyi L."/>
            <person name="Cui X.M."/>
            <person name="Yuan T.T."/>
            <person name="Jiang B.G."/>
            <person name="Yang W.F."/>
            <person name="Lam T.T."/>
            <person name="Chang Q.C."/>
            <person name="Ding S.J."/>
            <person name="Wang X.J."/>
            <person name="Zhu J.G."/>
            <person name="Ruan X.D."/>
            <person name="Zhao L."/>
            <person name="Wei J.T."/>
            <person name="Ye R.Z."/>
            <person name="Que T.C."/>
            <person name="Du C.H."/>
            <person name="Zhou Y.H."/>
            <person name="Cheng J.X."/>
            <person name="Dai P.F."/>
            <person name="Guo W.B."/>
            <person name="Han X.H."/>
            <person name="Huang E.J."/>
            <person name="Li L.F."/>
            <person name="Wei W."/>
            <person name="Gao Y.C."/>
            <person name="Liu J.Z."/>
            <person name="Shao H.Z."/>
            <person name="Wang X."/>
            <person name="Wang C.C."/>
            <person name="Yang T.C."/>
            <person name="Huo Q.B."/>
            <person name="Li W."/>
            <person name="Chen H.Y."/>
            <person name="Chen S.E."/>
            <person name="Zhou L.G."/>
            <person name="Ni X.B."/>
            <person name="Tian J.H."/>
            <person name="Sheng Y."/>
            <person name="Liu T."/>
            <person name="Pan Y.S."/>
            <person name="Xia L.Y."/>
            <person name="Li J."/>
            <person name="Zhao F."/>
            <person name="Cao W.C."/>
        </authorList>
    </citation>
    <scope>NUCLEOTIDE SEQUENCE</scope>
    <source>
        <strain evidence="2">Rsan-2018</strain>
    </source>
</reference>
<accession>A0A9D4PYS9</accession>
<gene>
    <name evidence="2" type="ORF">HPB52_013025</name>
</gene>
<keyword evidence="3" id="KW-1185">Reference proteome</keyword>
<dbReference type="EMBL" id="JABSTV010001250">
    <property type="protein sequence ID" value="KAH7956868.1"/>
    <property type="molecule type" value="Genomic_DNA"/>
</dbReference>
<reference evidence="2" key="2">
    <citation type="submission" date="2021-09" db="EMBL/GenBank/DDBJ databases">
        <authorList>
            <person name="Jia N."/>
            <person name="Wang J."/>
            <person name="Shi W."/>
            <person name="Du L."/>
            <person name="Sun Y."/>
            <person name="Zhan W."/>
            <person name="Jiang J."/>
            <person name="Wang Q."/>
            <person name="Zhang B."/>
            <person name="Ji P."/>
            <person name="Sakyi L.B."/>
            <person name="Cui X."/>
            <person name="Yuan T."/>
            <person name="Jiang B."/>
            <person name="Yang W."/>
            <person name="Lam T.T.-Y."/>
            <person name="Chang Q."/>
            <person name="Ding S."/>
            <person name="Wang X."/>
            <person name="Zhu J."/>
            <person name="Ruan X."/>
            <person name="Zhao L."/>
            <person name="Wei J."/>
            <person name="Que T."/>
            <person name="Du C."/>
            <person name="Cheng J."/>
            <person name="Dai P."/>
            <person name="Han X."/>
            <person name="Huang E."/>
            <person name="Gao Y."/>
            <person name="Liu J."/>
            <person name="Shao H."/>
            <person name="Ye R."/>
            <person name="Li L."/>
            <person name="Wei W."/>
            <person name="Wang X."/>
            <person name="Wang C."/>
            <person name="Huo Q."/>
            <person name="Li W."/>
            <person name="Guo W."/>
            <person name="Chen H."/>
            <person name="Chen S."/>
            <person name="Zhou L."/>
            <person name="Zhou L."/>
            <person name="Ni X."/>
            <person name="Tian J."/>
            <person name="Zhou Y."/>
            <person name="Sheng Y."/>
            <person name="Liu T."/>
            <person name="Pan Y."/>
            <person name="Xia L."/>
            <person name="Li J."/>
            <person name="Zhao F."/>
            <person name="Cao W."/>
        </authorList>
    </citation>
    <scope>NUCLEOTIDE SEQUENCE</scope>
    <source>
        <strain evidence="2">Rsan-2018</strain>
        <tissue evidence="2">Larvae</tissue>
    </source>
</reference>
<protein>
    <submittedName>
        <fullName evidence="2">Uncharacterized protein</fullName>
    </submittedName>
</protein>
<name>A0A9D4PYS9_RHISA</name>
<feature type="compositionally biased region" description="Polar residues" evidence="1">
    <location>
        <begin position="12"/>
        <end position="21"/>
    </location>
</feature>
<evidence type="ECO:0000313" key="2">
    <source>
        <dbReference type="EMBL" id="KAH7956868.1"/>
    </source>
</evidence>